<dbReference type="InterPro" id="IPR052180">
    <property type="entry name" value="NhaC_Na-H+_Antiporter"/>
</dbReference>
<feature type="transmembrane region" description="Helical" evidence="9">
    <location>
        <begin position="12"/>
        <end position="32"/>
    </location>
</feature>
<feature type="transmembrane region" description="Helical" evidence="9">
    <location>
        <begin position="414"/>
        <end position="434"/>
    </location>
</feature>
<dbReference type="InterPro" id="IPR018461">
    <property type="entry name" value="Na/H_Antiport_NhaC-like_C"/>
</dbReference>
<feature type="transmembrane region" description="Helical" evidence="9">
    <location>
        <begin position="300"/>
        <end position="326"/>
    </location>
</feature>
<comment type="similarity">
    <text evidence="8">Belongs to the NhaC Na(+)/H(+) (TC 2.A.35) antiporter family.</text>
</comment>
<name>A0A1M6XJR8_SELRU</name>
<feature type="transmembrane region" description="Helical" evidence="9">
    <location>
        <begin position="203"/>
        <end position="226"/>
    </location>
</feature>
<feature type="transmembrane region" description="Helical" evidence="9">
    <location>
        <begin position="44"/>
        <end position="62"/>
    </location>
</feature>
<evidence type="ECO:0000259" key="10">
    <source>
        <dbReference type="Pfam" id="PF03553"/>
    </source>
</evidence>
<keyword evidence="6 9" id="KW-1133">Transmembrane helix</keyword>
<accession>A0A1M6XJR8</accession>
<evidence type="ECO:0000256" key="8">
    <source>
        <dbReference type="ARBA" id="ARBA00038435"/>
    </source>
</evidence>
<evidence type="ECO:0000256" key="5">
    <source>
        <dbReference type="ARBA" id="ARBA00022692"/>
    </source>
</evidence>
<evidence type="ECO:0000256" key="6">
    <source>
        <dbReference type="ARBA" id="ARBA00022989"/>
    </source>
</evidence>
<organism evidence="11 12">
    <name type="scientific">Selenomonas ruminantium</name>
    <dbReference type="NCBI Taxonomy" id="971"/>
    <lineage>
        <taxon>Bacteria</taxon>
        <taxon>Bacillati</taxon>
        <taxon>Bacillota</taxon>
        <taxon>Negativicutes</taxon>
        <taxon>Selenomonadales</taxon>
        <taxon>Selenomonadaceae</taxon>
        <taxon>Selenomonas</taxon>
    </lineage>
</organism>
<evidence type="ECO:0000313" key="11">
    <source>
        <dbReference type="EMBL" id="SHL06242.1"/>
    </source>
</evidence>
<feature type="transmembrane region" description="Helical" evidence="9">
    <location>
        <begin position="114"/>
        <end position="135"/>
    </location>
</feature>
<sequence length="439" mass="46048">MEQNSTQPQAHAIALLPILVFLVLYLGAGIWYEYIAPVEGQMGFYVMSVVVAFGLALIVAFIQNRKRLFVENIQLCAKSIGDVNITIMLFIFLMAGAFSGIAKAAGGVESTAHLLLNFVPGTLAVPGLFLIACLISMSMGTSVGTITVLVPIAASVAQNAGLSLPLTVASVVGGAMFGDNLSFISDTTIAATRTQGTRMQDKFYANLKLALPAALITLSVLFFMSISSGAADLGQFDYSLLLALPYFLVLIMALTGRNVFLVLGTGIVLFFVLGLATGTTDLSKAFSAMGTGTNGMFETMIVTILAASISALMRDGGGFAALLAFIRKHFKGTSGGRLGIGLLTILMDVATANNTVAIVVAGPIAKNISEEYGIEPRESASLLDTCSCIAQGIIPYGAQLLIASAIAGITSLSIIPYLFYPFFLAIAVLVWIAMGTQKR</sequence>
<evidence type="ECO:0000256" key="1">
    <source>
        <dbReference type="ARBA" id="ARBA00004651"/>
    </source>
</evidence>
<gene>
    <name evidence="11" type="ORF">SAMN05216582_1387</name>
</gene>
<dbReference type="RefSeq" id="WP_073092632.1">
    <property type="nucleotide sequence ID" value="NZ_FRBC01000038.1"/>
</dbReference>
<feature type="transmembrane region" description="Helical" evidence="9">
    <location>
        <begin position="259"/>
        <end position="280"/>
    </location>
</feature>
<keyword evidence="3" id="KW-0050">Antiport</keyword>
<dbReference type="GO" id="GO:0015297">
    <property type="term" value="F:antiporter activity"/>
    <property type="evidence" value="ECO:0007669"/>
    <property type="project" value="UniProtKB-KW"/>
</dbReference>
<dbReference type="AlphaFoldDB" id="A0A1M6XJR8"/>
<dbReference type="EMBL" id="FRBC01000038">
    <property type="protein sequence ID" value="SHL06242.1"/>
    <property type="molecule type" value="Genomic_DNA"/>
</dbReference>
<feature type="domain" description="Na+/H+ antiporter NhaC-like C-terminal" evidence="10">
    <location>
        <begin position="248"/>
        <end position="434"/>
    </location>
</feature>
<dbReference type="GO" id="GO:0005886">
    <property type="term" value="C:plasma membrane"/>
    <property type="evidence" value="ECO:0007669"/>
    <property type="project" value="UniProtKB-SubCell"/>
</dbReference>
<evidence type="ECO:0000313" key="12">
    <source>
        <dbReference type="Proteomes" id="UP000184263"/>
    </source>
</evidence>
<keyword evidence="4" id="KW-1003">Cell membrane</keyword>
<dbReference type="Proteomes" id="UP000184263">
    <property type="component" value="Unassembled WGS sequence"/>
</dbReference>
<comment type="subcellular location">
    <subcellularLocation>
        <location evidence="1">Cell membrane</location>
        <topology evidence="1">Multi-pass membrane protein</topology>
    </subcellularLocation>
</comment>
<feature type="transmembrane region" description="Helical" evidence="9">
    <location>
        <begin position="338"/>
        <end position="361"/>
    </location>
</feature>
<dbReference type="PANTHER" id="PTHR33451:SF5">
    <property type="entry name" value="NA+_H+ ANTIPORTER"/>
    <property type="match status" value="1"/>
</dbReference>
<feature type="transmembrane region" description="Helical" evidence="9">
    <location>
        <begin position="83"/>
        <end position="102"/>
    </location>
</feature>
<keyword evidence="7 9" id="KW-0472">Membrane</keyword>
<evidence type="ECO:0000256" key="9">
    <source>
        <dbReference type="SAM" id="Phobius"/>
    </source>
</evidence>
<protein>
    <submittedName>
        <fullName evidence="11">Na+/H+ antiporter NhaC</fullName>
    </submittedName>
</protein>
<dbReference type="Pfam" id="PF03553">
    <property type="entry name" value="Na_H_antiporter"/>
    <property type="match status" value="2"/>
</dbReference>
<feature type="domain" description="Na+/H+ antiporter NhaC-like C-terminal" evidence="10">
    <location>
        <begin position="85"/>
        <end position="219"/>
    </location>
</feature>
<reference evidence="11 12" key="1">
    <citation type="submission" date="2016-11" db="EMBL/GenBank/DDBJ databases">
        <authorList>
            <person name="Jaros S."/>
            <person name="Januszkiewicz K."/>
            <person name="Wedrychowicz H."/>
        </authorList>
    </citation>
    <scope>NUCLEOTIDE SEQUENCE [LARGE SCALE GENOMIC DNA]</scope>
    <source>
        <strain evidence="11 12">HD4</strain>
    </source>
</reference>
<evidence type="ECO:0000256" key="4">
    <source>
        <dbReference type="ARBA" id="ARBA00022475"/>
    </source>
</evidence>
<evidence type="ECO:0000256" key="7">
    <source>
        <dbReference type="ARBA" id="ARBA00023136"/>
    </source>
</evidence>
<evidence type="ECO:0000256" key="3">
    <source>
        <dbReference type="ARBA" id="ARBA00022449"/>
    </source>
</evidence>
<keyword evidence="5 9" id="KW-0812">Transmembrane</keyword>
<feature type="transmembrane region" description="Helical" evidence="9">
    <location>
        <begin position="238"/>
        <end position="254"/>
    </location>
</feature>
<keyword evidence="2" id="KW-0813">Transport</keyword>
<proteinExistence type="inferred from homology"/>
<dbReference type="OrthoDB" id="9790605at2"/>
<dbReference type="PANTHER" id="PTHR33451">
    <property type="entry name" value="MALATE-2H(+)/NA(+)-LACTATE ANTIPORTER"/>
    <property type="match status" value="1"/>
</dbReference>
<evidence type="ECO:0000256" key="2">
    <source>
        <dbReference type="ARBA" id="ARBA00022448"/>
    </source>
</evidence>